<dbReference type="EMBL" id="MTKT01003950">
    <property type="protein sequence ID" value="OWM73753.1"/>
    <property type="molecule type" value="Genomic_DNA"/>
</dbReference>
<sequence>MDAGKPNFTEICAILCIDTSSLFYRACSICERTLPENPPAPRCHHCAARNAAASTGAKRLFRVLMSVATDEKVFTAVCFDRTARVIFGCSADEFFEFAKLHPFAPAAASRVLEGELFRMTLSTPKTGNAQHLRIASVVPLRSEYQPVFKCLRERYGTRSHS</sequence>
<organism evidence="2 3">
    <name type="scientific">Punica granatum</name>
    <name type="common">Pomegranate</name>
    <dbReference type="NCBI Taxonomy" id="22663"/>
    <lineage>
        <taxon>Eukaryota</taxon>
        <taxon>Viridiplantae</taxon>
        <taxon>Streptophyta</taxon>
        <taxon>Embryophyta</taxon>
        <taxon>Tracheophyta</taxon>
        <taxon>Spermatophyta</taxon>
        <taxon>Magnoliopsida</taxon>
        <taxon>eudicotyledons</taxon>
        <taxon>Gunneridae</taxon>
        <taxon>Pentapetalae</taxon>
        <taxon>rosids</taxon>
        <taxon>malvids</taxon>
        <taxon>Myrtales</taxon>
        <taxon>Lythraceae</taxon>
        <taxon>Punica</taxon>
    </lineage>
</organism>
<dbReference type="AlphaFoldDB" id="A0A218WMC8"/>
<dbReference type="SUPFAM" id="SSF50249">
    <property type="entry name" value="Nucleic acid-binding proteins"/>
    <property type="match status" value="1"/>
</dbReference>
<name>A0A218WMC8_PUNGR</name>
<accession>A0A218WMC8</accession>
<comment type="caution">
    <text evidence="2">The sequence shown here is derived from an EMBL/GenBank/DDBJ whole genome shotgun (WGS) entry which is preliminary data.</text>
</comment>
<protein>
    <recommendedName>
        <fullName evidence="1">Replication factor A C-terminal domain-containing protein</fullName>
    </recommendedName>
</protein>
<evidence type="ECO:0000313" key="2">
    <source>
        <dbReference type="EMBL" id="OWM73753.1"/>
    </source>
</evidence>
<proteinExistence type="predicted"/>
<evidence type="ECO:0000259" key="1">
    <source>
        <dbReference type="Pfam" id="PF08646"/>
    </source>
</evidence>
<evidence type="ECO:0000313" key="3">
    <source>
        <dbReference type="Proteomes" id="UP000197138"/>
    </source>
</evidence>
<dbReference type="InterPro" id="IPR012340">
    <property type="entry name" value="NA-bd_OB-fold"/>
</dbReference>
<dbReference type="InterPro" id="IPR013955">
    <property type="entry name" value="Rep_factor-A_C"/>
</dbReference>
<dbReference type="Gene3D" id="2.40.50.140">
    <property type="entry name" value="Nucleic acid-binding proteins"/>
    <property type="match status" value="1"/>
</dbReference>
<feature type="domain" description="Replication factor A C-terminal" evidence="1">
    <location>
        <begin position="8"/>
        <end position="99"/>
    </location>
</feature>
<dbReference type="Pfam" id="PF08646">
    <property type="entry name" value="Rep_fac-A_C"/>
    <property type="match status" value="1"/>
</dbReference>
<dbReference type="Proteomes" id="UP000197138">
    <property type="component" value="Unassembled WGS sequence"/>
</dbReference>
<gene>
    <name evidence="2" type="ORF">CDL15_Pgr026857</name>
</gene>
<reference evidence="3" key="1">
    <citation type="journal article" date="2017" name="Plant J.">
        <title>The pomegranate (Punica granatum L.) genome and the genomics of punicalagin biosynthesis.</title>
        <authorList>
            <person name="Qin G."/>
            <person name="Xu C."/>
            <person name="Ming R."/>
            <person name="Tang H."/>
            <person name="Guyot R."/>
            <person name="Kramer E.M."/>
            <person name="Hu Y."/>
            <person name="Yi X."/>
            <person name="Qi Y."/>
            <person name="Xu X."/>
            <person name="Gao Z."/>
            <person name="Pan H."/>
            <person name="Jian J."/>
            <person name="Tian Y."/>
            <person name="Yue Z."/>
            <person name="Xu Y."/>
        </authorList>
    </citation>
    <scope>NUCLEOTIDE SEQUENCE [LARGE SCALE GENOMIC DNA]</scope>
    <source>
        <strain evidence="3">cv. Dabenzi</strain>
    </source>
</reference>